<dbReference type="HOGENOM" id="CLU_2773031_0_0_5"/>
<accession>A0A0B4X0T9</accession>
<reference evidence="1 2" key="1">
    <citation type="submission" date="2013-11" db="EMBL/GenBank/DDBJ databases">
        <title>Complete genome sequence of Rhizobium gallicum bv. gallicum R602.</title>
        <authorList>
            <person name="Bustos P."/>
            <person name="Santamaria R.I."/>
            <person name="Lozano L."/>
            <person name="Acosta J.L."/>
            <person name="Ormeno-Orrillo E."/>
            <person name="Rogel M.A."/>
            <person name="Romero D."/>
            <person name="Cevallos M.A."/>
            <person name="Martinez-Romero E."/>
            <person name="Gonzalez V."/>
        </authorList>
    </citation>
    <scope>NUCLEOTIDE SEQUENCE [LARGE SCALE GENOMIC DNA]</scope>
    <source>
        <strain evidence="1 2">R602</strain>
    </source>
</reference>
<dbReference type="RefSeq" id="WP_052451528.1">
    <property type="nucleotide sequence ID" value="NZ_CP006877.1"/>
</dbReference>
<gene>
    <name evidence="1" type="ORF">RGR602_CH02201</name>
</gene>
<protein>
    <submittedName>
        <fullName evidence="1">Uncharacterized protein</fullName>
    </submittedName>
</protein>
<evidence type="ECO:0000313" key="2">
    <source>
        <dbReference type="Proteomes" id="UP000031368"/>
    </source>
</evidence>
<organism evidence="1 2">
    <name type="scientific">Rhizobium gallicum bv. gallicum R602sp</name>
    <dbReference type="NCBI Taxonomy" id="1041138"/>
    <lineage>
        <taxon>Bacteria</taxon>
        <taxon>Pseudomonadati</taxon>
        <taxon>Pseudomonadota</taxon>
        <taxon>Alphaproteobacteria</taxon>
        <taxon>Hyphomicrobiales</taxon>
        <taxon>Rhizobiaceae</taxon>
        <taxon>Rhizobium/Agrobacterium group</taxon>
        <taxon>Rhizobium</taxon>
    </lineage>
</organism>
<dbReference type="Proteomes" id="UP000031368">
    <property type="component" value="Chromosome"/>
</dbReference>
<keyword evidence="2" id="KW-1185">Reference proteome</keyword>
<name>A0A0B4X0T9_9HYPH</name>
<sequence>MDNPSKQLADEYIRLGGHRRAVIDDNIVSTRCWEKDTPEAAQFWKDRIDTLDAANRRQVVSFLPTINRI</sequence>
<proteinExistence type="predicted"/>
<dbReference type="AlphaFoldDB" id="A0A0B4X0T9"/>
<evidence type="ECO:0000313" key="1">
    <source>
        <dbReference type="EMBL" id="AJD41529.1"/>
    </source>
</evidence>
<dbReference type="EMBL" id="CP006877">
    <property type="protein sequence ID" value="AJD41529.1"/>
    <property type="molecule type" value="Genomic_DNA"/>
</dbReference>
<dbReference type="KEGG" id="rga:RGR602_CH02201"/>